<dbReference type="Pfam" id="PF13604">
    <property type="entry name" value="AAA_30"/>
    <property type="match status" value="1"/>
</dbReference>
<keyword evidence="2" id="KW-0378">Hydrolase</keyword>
<keyword evidence="7" id="KW-1185">Reference proteome</keyword>
<evidence type="ECO:0000256" key="4">
    <source>
        <dbReference type="ARBA" id="ARBA00022840"/>
    </source>
</evidence>
<dbReference type="PANTHER" id="PTHR43788:SF8">
    <property type="entry name" value="DNA-BINDING PROTEIN SMUBP-2"/>
    <property type="match status" value="1"/>
</dbReference>
<dbReference type="InterPro" id="IPR050534">
    <property type="entry name" value="Coronavir_polyprotein_1ab"/>
</dbReference>
<proteinExistence type="predicted"/>
<evidence type="ECO:0000313" key="7">
    <source>
        <dbReference type="Proteomes" id="UP000446768"/>
    </source>
</evidence>
<dbReference type="InterPro" id="IPR027417">
    <property type="entry name" value="P-loop_NTPase"/>
</dbReference>
<dbReference type="InterPro" id="IPR047187">
    <property type="entry name" value="SF1_C_Upf1"/>
</dbReference>
<dbReference type="GO" id="GO:0005524">
    <property type="term" value="F:ATP binding"/>
    <property type="evidence" value="ECO:0007669"/>
    <property type="project" value="UniProtKB-KW"/>
</dbReference>
<dbReference type="PANTHER" id="PTHR43788">
    <property type="entry name" value="DNA2/NAM7 HELICASE FAMILY MEMBER"/>
    <property type="match status" value="1"/>
</dbReference>
<dbReference type="GO" id="GO:0043139">
    <property type="term" value="F:5'-3' DNA helicase activity"/>
    <property type="evidence" value="ECO:0007669"/>
    <property type="project" value="TreeGrafter"/>
</dbReference>
<evidence type="ECO:0000259" key="5">
    <source>
        <dbReference type="Pfam" id="PF13087"/>
    </source>
</evidence>
<dbReference type="SUPFAM" id="SSF52540">
    <property type="entry name" value="P-loop containing nucleoside triphosphate hydrolases"/>
    <property type="match status" value="1"/>
</dbReference>
<dbReference type="Pfam" id="PF13087">
    <property type="entry name" value="AAA_12"/>
    <property type="match status" value="1"/>
</dbReference>
<evidence type="ECO:0000256" key="1">
    <source>
        <dbReference type="ARBA" id="ARBA00022741"/>
    </source>
</evidence>
<dbReference type="Gene3D" id="3.40.50.300">
    <property type="entry name" value="P-loop containing nucleotide triphosphate hydrolases"/>
    <property type="match status" value="2"/>
</dbReference>
<evidence type="ECO:0000256" key="2">
    <source>
        <dbReference type="ARBA" id="ARBA00022801"/>
    </source>
</evidence>
<dbReference type="CDD" id="cd18808">
    <property type="entry name" value="SF1_C_Upf1"/>
    <property type="match status" value="1"/>
</dbReference>
<keyword evidence="4" id="KW-0067">ATP-binding</keyword>
<reference evidence="6 7" key="1">
    <citation type="submission" date="2019-11" db="EMBL/GenBank/DDBJ databases">
        <title>Novel species isolated from a subtropical stream in China.</title>
        <authorList>
            <person name="Lu H."/>
        </authorList>
    </citation>
    <scope>NUCLEOTIDE SEQUENCE [LARGE SCALE GENOMIC DNA]</scope>
    <source>
        <strain evidence="6 7">FT92W</strain>
    </source>
</reference>
<feature type="domain" description="DNA2/NAM7 helicase-like C-terminal" evidence="5">
    <location>
        <begin position="357"/>
        <end position="550"/>
    </location>
</feature>
<dbReference type="Proteomes" id="UP000446768">
    <property type="component" value="Unassembled WGS sequence"/>
</dbReference>
<dbReference type="AlphaFoldDB" id="A0A7X2IUB7"/>
<evidence type="ECO:0000256" key="3">
    <source>
        <dbReference type="ARBA" id="ARBA00022806"/>
    </source>
</evidence>
<dbReference type="RefSeq" id="WP_154381227.1">
    <property type="nucleotide sequence ID" value="NZ_WKJJ01000027.1"/>
</dbReference>
<sequence>MPTLIPPTSPSESLLAGLKTLIHDERDAGIYRLLDVWERPLAEKLAKGWTQRFSHIERGEEPGTLWAYPDDGESRFREGDLLCLHQGNCQEALSRRLQFEFEDDERWLLRGNRAGAALEAYKGGYCYADPDTMDLTPFYETALDDIETSHIGRQVVLPLLQNGLTIAFDERDMDDAIRIARAEGCNEKQAEAVGWAHGARHVACIQGPPGTGKTRVLALIARLAVERGERILVTSHTHMAINHALNKIHDEGVPVVKVGAATQRRGLAVGVRNVDSLDGWKERPTNGYVVGATPFATCTTRLENYTFDTIVFDEASQVTVPLALMAMRKGRRFIFIGDQRQLPPVLLSRSVLDKQTHSVFARLTARNAEHLVMLEETYRMNRWLTAWPSKTFYGGALRAAGGNRERRFQLDVVDARFAGVLDGVHSSVFIRTPDRSARMKNWEEAKLVTDICEAAIAGGLAPADIGIVSPYRAQGRAIRNCLVQRFGHGVARQVVADTVERMQGQERELIILSLATGDEVFLGAVAEFFFQPERLNVSITRAKTKLIVIGPDVEAASAHEKPSLRQWINWYRELIAQCHHVVL</sequence>
<name>A0A7X2IUB7_9BURK</name>
<comment type="caution">
    <text evidence="6">The sequence shown here is derived from an EMBL/GenBank/DDBJ whole genome shotgun (WGS) entry which is preliminary data.</text>
</comment>
<evidence type="ECO:0000313" key="6">
    <source>
        <dbReference type="EMBL" id="MRV76069.1"/>
    </source>
</evidence>
<dbReference type="GO" id="GO:0016787">
    <property type="term" value="F:hydrolase activity"/>
    <property type="evidence" value="ECO:0007669"/>
    <property type="project" value="UniProtKB-KW"/>
</dbReference>
<accession>A0A7X2IUB7</accession>
<dbReference type="EMBL" id="WKJJ01000027">
    <property type="protein sequence ID" value="MRV76069.1"/>
    <property type="molecule type" value="Genomic_DNA"/>
</dbReference>
<keyword evidence="1" id="KW-0547">Nucleotide-binding</keyword>
<gene>
    <name evidence="6" type="ORF">GJ700_30585</name>
</gene>
<organism evidence="6 7">
    <name type="scientific">Pseudoduganella rivuli</name>
    <dbReference type="NCBI Taxonomy" id="2666085"/>
    <lineage>
        <taxon>Bacteria</taxon>
        <taxon>Pseudomonadati</taxon>
        <taxon>Pseudomonadota</taxon>
        <taxon>Betaproteobacteria</taxon>
        <taxon>Burkholderiales</taxon>
        <taxon>Oxalobacteraceae</taxon>
        <taxon>Telluria group</taxon>
        <taxon>Pseudoduganella</taxon>
    </lineage>
</organism>
<protein>
    <submittedName>
        <fullName evidence="6">AAA family ATPase</fullName>
    </submittedName>
</protein>
<keyword evidence="3" id="KW-0347">Helicase</keyword>
<dbReference type="InterPro" id="IPR041679">
    <property type="entry name" value="DNA2/NAM7-like_C"/>
</dbReference>